<keyword evidence="7" id="KW-0812">Transmembrane</keyword>
<keyword evidence="6" id="KW-0411">Iron-sulfur</keyword>
<dbReference type="InterPro" id="IPR017900">
    <property type="entry name" value="4Fe4S_Fe_S_CS"/>
</dbReference>
<evidence type="ECO:0000256" key="6">
    <source>
        <dbReference type="ARBA" id="ARBA00023014"/>
    </source>
</evidence>
<dbReference type="PANTHER" id="PTHR30176:SF3">
    <property type="entry name" value="FERREDOXIN-TYPE PROTEIN NAPH"/>
    <property type="match status" value="1"/>
</dbReference>
<dbReference type="PROSITE" id="PS00198">
    <property type="entry name" value="4FE4S_FER_1"/>
    <property type="match status" value="2"/>
</dbReference>
<feature type="transmembrane region" description="Helical" evidence="7">
    <location>
        <begin position="48"/>
        <end position="69"/>
    </location>
</feature>
<gene>
    <name evidence="9" type="ORF">DSCW_54750</name>
</gene>
<proteinExistence type="predicted"/>
<dbReference type="Gene3D" id="3.30.70.20">
    <property type="match status" value="2"/>
</dbReference>
<dbReference type="KEGG" id="dwd:DSCW_54750"/>
<dbReference type="OrthoDB" id="9808559at2"/>
<name>A0A5K7ZAG7_9BACT</name>
<keyword evidence="10" id="KW-1185">Reference proteome</keyword>
<keyword evidence="4" id="KW-0249">Electron transport</keyword>
<dbReference type="Pfam" id="PF00037">
    <property type="entry name" value="Fer4"/>
    <property type="match status" value="2"/>
</dbReference>
<feature type="transmembrane region" description="Helical" evidence="7">
    <location>
        <begin position="173"/>
        <end position="192"/>
    </location>
</feature>
<evidence type="ECO:0000256" key="3">
    <source>
        <dbReference type="ARBA" id="ARBA00022723"/>
    </source>
</evidence>
<feature type="domain" description="4Fe-4S ferredoxin-type" evidence="8">
    <location>
        <begin position="390"/>
        <end position="420"/>
    </location>
</feature>
<dbReference type="SUPFAM" id="SSF54862">
    <property type="entry name" value="4Fe-4S ferredoxins"/>
    <property type="match status" value="3"/>
</dbReference>
<feature type="transmembrane region" description="Helical" evidence="7">
    <location>
        <begin position="145"/>
        <end position="167"/>
    </location>
</feature>
<feature type="transmembrane region" description="Helical" evidence="7">
    <location>
        <begin position="12"/>
        <end position="28"/>
    </location>
</feature>
<evidence type="ECO:0000256" key="7">
    <source>
        <dbReference type="SAM" id="Phobius"/>
    </source>
</evidence>
<feature type="transmembrane region" description="Helical" evidence="7">
    <location>
        <begin position="119"/>
        <end position="138"/>
    </location>
</feature>
<dbReference type="GO" id="GO:0046872">
    <property type="term" value="F:metal ion binding"/>
    <property type="evidence" value="ECO:0007669"/>
    <property type="project" value="UniProtKB-KW"/>
</dbReference>
<evidence type="ECO:0000256" key="1">
    <source>
        <dbReference type="ARBA" id="ARBA00022448"/>
    </source>
</evidence>
<feature type="transmembrane region" description="Helical" evidence="7">
    <location>
        <begin position="239"/>
        <end position="257"/>
    </location>
</feature>
<evidence type="ECO:0000313" key="10">
    <source>
        <dbReference type="Proteomes" id="UP000427769"/>
    </source>
</evidence>
<dbReference type="RefSeq" id="WP_155306730.1">
    <property type="nucleotide sequence ID" value="NZ_AP021875.1"/>
</dbReference>
<dbReference type="InterPro" id="IPR051684">
    <property type="entry name" value="Electron_Trans/Redox"/>
</dbReference>
<reference evidence="9 10" key="1">
    <citation type="submission" date="2019-11" db="EMBL/GenBank/DDBJ databases">
        <title>Comparative genomics of hydrocarbon-degrading Desulfosarcina strains.</title>
        <authorList>
            <person name="Watanabe M."/>
            <person name="Kojima H."/>
            <person name="Fukui M."/>
        </authorList>
    </citation>
    <scope>NUCLEOTIDE SEQUENCE [LARGE SCALE GENOMIC DNA]</scope>
    <source>
        <strain evidence="9 10">PP31</strain>
    </source>
</reference>
<dbReference type="CDD" id="cd16373">
    <property type="entry name" value="DMSOR_beta_like"/>
    <property type="match status" value="1"/>
</dbReference>
<dbReference type="EMBL" id="AP021875">
    <property type="protein sequence ID" value="BBO78058.1"/>
    <property type="molecule type" value="Genomic_DNA"/>
</dbReference>
<evidence type="ECO:0000313" key="9">
    <source>
        <dbReference type="EMBL" id="BBO78058.1"/>
    </source>
</evidence>
<keyword evidence="5" id="KW-0408">Iron</keyword>
<keyword evidence="7" id="KW-1133">Transmembrane helix</keyword>
<accession>A0A5K7ZAG7</accession>
<keyword evidence="3" id="KW-0479">Metal-binding</keyword>
<evidence type="ECO:0000259" key="8">
    <source>
        <dbReference type="PROSITE" id="PS51379"/>
    </source>
</evidence>
<organism evidence="9 10">
    <name type="scientific">Desulfosarcina widdelii</name>
    <dbReference type="NCBI Taxonomy" id="947919"/>
    <lineage>
        <taxon>Bacteria</taxon>
        <taxon>Pseudomonadati</taxon>
        <taxon>Thermodesulfobacteriota</taxon>
        <taxon>Desulfobacteria</taxon>
        <taxon>Desulfobacterales</taxon>
        <taxon>Desulfosarcinaceae</taxon>
        <taxon>Desulfosarcina</taxon>
    </lineage>
</organism>
<dbReference type="GO" id="GO:0005886">
    <property type="term" value="C:plasma membrane"/>
    <property type="evidence" value="ECO:0007669"/>
    <property type="project" value="TreeGrafter"/>
</dbReference>
<dbReference type="GO" id="GO:0051539">
    <property type="term" value="F:4 iron, 4 sulfur cluster binding"/>
    <property type="evidence" value="ECO:0007669"/>
    <property type="project" value="UniProtKB-KW"/>
</dbReference>
<evidence type="ECO:0000256" key="4">
    <source>
        <dbReference type="ARBA" id="ARBA00022982"/>
    </source>
</evidence>
<keyword evidence="2" id="KW-0004">4Fe-4S</keyword>
<feature type="domain" description="4Fe-4S ferredoxin-type" evidence="8">
    <location>
        <begin position="601"/>
        <end position="633"/>
    </location>
</feature>
<dbReference type="PANTHER" id="PTHR30176">
    <property type="entry name" value="FERREDOXIN-TYPE PROTEIN NAPH"/>
    <property type="match status" value="1"/>
</dbReference>
<evidence type="ECO:0000256" key="5">
    <source>
        <dbReference type="ARBA" id="ARBA00023004"/>
    </source>
</evidence>
<evidence type="ECO:0000256" key="2">
    <source>
        <dbReference type="ARBA" id="ARBA00022485"/>
    </source>
</evidence>
<dbReference type="PROSITE" id="PS51379">
    <property type="entry name" value="4FE4S_FER_2"/>
    <property type="match status" value="2"/>
</dbReference>
<keyword evidence="1" id="KW-0813">Transport</keyword>
<dbReference type="Proteomes" id="UP000427769">
    <property type="component" value="Chromosome"/>
</dbReference>
<sequence length="645" mass="70465">MRIVTTRRLSQIFFFLLFLWLCVVSTLGEQWWQLRGWPVNWLIQLDPLVGLATLLTTGTLYAGLLWGLLTMVLTIVLGRFFCGWICPFGTLHQVVGWLANRSRKASRMMAANRYRRGQGIKYAILIFLLGAAAGDLLGRLLAFPLVMPIVAAGIGLGMLLLGTVIHFTKTMSGIQWVAGVVSVAGTWLLLDLFTDGSRLLAATLQTGLLDPIPLFYRSVNLTLLPLVDGRLISLSTVSRIYPSALVIGALFWTAVLLNLRIPRFYCRFVCPLGALFGLLGKNTLWRIGQKPHGCTACGACNRHCEGGCEPAATIRTAECVLCMNCLDDCRHGVMGYHLHPSAAGEMAAPDLSRRAVAATLVSGMAAAPLFRLAGLTGATWNPDVIRPPGSLPEAEFLQRCIKCGQCMRICPTNVIQPASLQAGIEGIWTPMLNFRMGSSGCQQGCVACGNLCPTAAIRPLSVDERLGRKSFTSRGPVRIGTAFIDRGRCLPWAMDRPCIVCQENCPVSPKAIFTRSEYRPVRLEGELHLQGMTDNRLLFHGTALPAEQFATGDYYLSVGNERNLPPARISAIGSGGIVLEQNPFTETAVEGDRINLLVRLQLPFVDPAHCIGCGVCEHECPVKGRRAIRVTAENETRESKHRLLL</sequence>
<dbReference type="AlphaFoldDB" id="A0A5K7ZAG7"/>
<keyword evidence="7" id="KW-0472">Membrane</keyword>
<protein>
    <recommendedName>
        <fullName evidence="8">4Fe-4S ferredoxin-type domain-containing protein</fullName>
    </recommendedName>
</protein>
<dbReference type="InterPro" id="IPR017896">
    <property type="entry name" value="4Fe4S_Fe-S-bd"/>
</dbReference>
<dbReference type="Pfam" id="PF12801">
    <property type="entry name" value="Fer4_5"/>
    <property type="match status" value="2"/>
</dbReference>